<evidence type="ECO:0000313" key="3">
    <source>
        <dbReference type="Proteomes" id="UP001310022"/>
    </source>
</evidence>
<evidence type="ECO:0000313" key="2">
    <source>
        <dbReference type="EMBL" id="GJM63226.1"/>
    </source>
</evidence>
<dbReference type="GO" id="GO:0003677">
    <property type="term" value="F:DNA binding"/>
    <property type="evidence" value="ECO:0007669"/>
    <property type="project" value="TreeGrafter"/>
</dbReference>
<keyword evidence="3" id="KW-1185">Reference proteome</keyword>
<keyword evidence="1" id="KW-0472">Membrane</keyword>
<reference evidence="2 3" key="1">
    <citation type="submission" date="2021-12" db="EMBL/GenBank/DDBJ databases">
        <title>Genome sequencing of bacteria with rrn-lacking chromosome and rrn-plasmid.</title>
        <authorList>
            <person name="Anda M."/>
            <person name="Iwasaki W."/>
        </authorList>
    </citation>
    <scope>NUCLEOTIDE SEQUENCE [LARGE SCALE GENOMIC DNA]</scope>
    <source>
        <strain evidence="2 3">NBRC 15940</strain>
    </source>
</reference>
<proteinExistence type="predicted"/>
<comment type="caution">
    <text evidence="2">The sequence shown here is derived from an EMBL/GenBank/DDBJ whole genome shotgun (WGS) entry which is preliminary data.</text>
</comment>
<accession>A0AAN4W1Y1</accession>
<dbReference type="AlphaFoldDB" id="A0AAN4W1Y1"/>
<dbReference type="EMBL" id="BQKE01000002">
    <property type="protein sequence ID" value="GJM63226.1"/>
    <property type="molecule type" value="Genomic_DNA"/>
</dbReference>
<keyword evidence="1" id="KW-1133">Transmembrane helix</keyword>
<evidence type="ECO:0000256" key="1">
    <source>
        <dbReference type="SAM" id="Phobius"/>
    </source>
</evidence>
<gene>
    <name evidence="2" type="ORF">PEDI_37780</name>
</gene>
<protein>
    <submittedName>
        <fullName evidence="2">Uncharacterized protein</fullName>
    </submittedName>
</protein>
<organism evidence="2 3">
    <name type="scientific">Persicobacter diffluens</name>
    <dbReference type="NCBI Taxonomy" id="981"/>
    <lineage>
        <taxon>Bacteria</taxon>
        <taxon>Pseudomonadati</taxon>
        <taxon>Bacteroidota</taxon>
        <taxon>Cytophagia</taxon>
        <taxon>Cytophagales</taxon>
        <taxon>Persicobacteraceae</taxon>
        <taxon>Persicobacter</taxon>
    </lineage>
</organism>
<keyword evidence="1" id="KW-0812">Transmembrane</keyword>
<dbReference type="PANTHER" id="PTHR35807">
    <property type="entry name" value="TRANSCRIPTIONAL REGULATOR REDD-RELATED"/>
    <property type="match status" value="1"/>
</dbReference>
<dbReference type="PANTHER" id="PTHR35807:SF1">
    <property type="entry name" value="TRANSCRIPTIONAL REGULATOR REDD"/>
    <property type="match status" value="1"/>
</dbReference>
<sequence length="845" mass="97912">MKKLYLIALFFVTSNWCLAKYGLRLFGQEYPIDDRTMCQFFINQPPELSDNFTIAFDFATIDDSYNEFGYIFRSFSNNGKKMDLIYQVVDGDFIKVSLLIGNQKQGEISLRIDRNTLKSWTRIKLDFDLQAHKYLIAIGEHSNQLHYQYFSSEDRLKFYFGINDHQSIATRDAINMKIRNVDFIIDGDFEARWPLTNVDGLKCPSEGGQYWAQLRNPKWIRKDFTFWKPLITKKLEGYAEVVFNTDQHKLYFIGGDRLLVIDPENIAEDSMVLYQNPVELERGHQNFIYDGIRKQLLAYSVDHMRLYPFDKEQLEWSEEFDFSMPDRTDYLHHNRYISPIDSGLYTIFGYGHHMFRKSISNFLDRTRDKNTDPFPRYLAGFGLNQENQKGYILGGFGNEYGEQKYSPHYFSQLMEYDLSNQSFKVLHTYDTSQSQGYFTSANSLVVEQDQFYAMLFKKNQFQSTLQLFKGSIENDSLEALADGIPYKFHDIRSFADLYYNKSLDKLYAVTTFCSDKETVLNVYSINLPIHVPALQQASGHGISAFWKMMLAFGGLLLLGMTFWYIRKNQLSVKKPAGLAEEEKTEESAKVNLPTPAVQKEQVPDHSFIKILSGFSAYDQEGNSISKKFSGLRQELFIILVMNSVNGKNGISSEYLVEYFWSDKNAKDAKNNKNVNVSKLKELLKMVGGLEVVNNSGYLKLKVDESVAYIDYVKFCNLIKEEQLSEQNLAQFKGIAEGLSNIRSLNTNDWYDKLKAQVTTKLLEYISARLHQPLPKHMVIDMCSVILKLDTVNEEAMSVKCQFLVEMGRHSSARATYDKFVEEYKTLFAEEFDLTFKEVLKESFSA</sequence>
<dbReference type="InterPro" id="IPR051677">
    <property type="entry name" value="AfsR-DnrI-RedD_regulator"/>
</dbReference>
<name>A0AAN4W1Y1_9BACT</name>
<feature type="transmembrane region" description="Helical" evidence="1">
    <location>
        <begin position="544"/>
        <end position="565"/>
    </location>
</feature>
<dbReference type="GO" id="GO:0006355">
    <property type="term" value="P:regulation of DNA-templated transcription"/>
    <property type="evidence" value="ECO:0007669"/>
    <property type="project" value="TreeGrafter"/>
</dbReference>
<dbReference type="RefSeq" id="WP_338238423.1">
    <property type="nucleotide sequence ID" value="NZ_BQKE01000002.1"/>
</dbReference>
<dbReference type="Proteomes" id="UP001310022">
    <property type="component" value="Unassembled WGS sequence"/>
</dbReference>